<dbReference type="InterPro" id="IPR041679">
    <property type="entry name" value="DNA2/NAM7-like_C"/>
</dbReference>
<dbReference type="InterPro" id="IPR045055">
    <property type="entry name" value="DNA2/NAM7-like"/>
</dbReference>
<dbReference type="PANTHER" id="PTHR10887">
    <property type="entry name" value="DNA2/NAM7 HELICASE FAMILY"/>
    <property type="match status" value="1"/>
</dbReference>
<dbReference type="VEuPathDB" id="FungiDB:ASPZODRAFT_165273"/>
<dbReference type="GO" id="GO:0004386">
    <property type="term" value="F:helicase activity"/>
    <property type="evidence" value="ECO:0007669"/>
    <property type="project" value="InterPro"/>
</dbReference>
<dbReference type="InterPro" id="IPR041677">
    <property type="entry name" value="DNA2/NAM7_AAA_11"/>
</dbReference>
<sequence>MARLEQLDELDRPDLSEDPGSLPGAPVALANRDIRDYFAAAESASLAGDESWLLKPEIPSPEEIMDTDDQDNDCVELLPNKIVGPWPSKQFYLKAHYDLLREDAVAPLRDAIAYVQADPGMMDSQTVSIYEKVHIVGMTFAQRGLAVRVQFSAQRAGKNIVWEYSKRLISGSIVALSPAEDCFQKTCLVAVVAARPLEGIKQQPPEIDIFFSRPQDIHFDPQQEWIMVEARTGYFEASRYTMAALQKMTVESFPLSEHICELNSEIGAPEYVKESPVITIPSVLGGMEDAAKVDLLENPQIPADQLDPSQLRALEQMLTKKLAIVQGPPGTGKTHVSVEALKIILANMKRDDPPVIISAQTNHALDQLLTHVSRFEKNYVRLGGRSTDVEIKKRTLYNVRQKQSVPIIKGGLLGPCRKKLKTIALGIAELLQIFNPENSRSILPSSFFMEHGILSQVQYKSLETGSKGWVQSTDKDDSDPLEIWLGDAVTRFEVKYSRDHFGFSEDEIDLEYEQLKELEAEQGVEGDDYETLRGQYIGLKEGFIGYSTSQRGDRNTARYLSCNDMWQIPPKSRGTVYNILCRRAKEQVQREFRRLAKLYEEACQQTLIGRWERDYLVLQDTKVIGVTATGLSKYRALISSVKPRIVMIEEAAEAIEAPIAVFCLDTLQHLILVGDHKQLKGHCSVQELEGDPFFLDVSMFERLIHNGIRYATLNRQRRMAPEIRRLLAPIYGELQDHPSVKERPAIPGMGNVASFFFSHDWVEESDSLMSKFNEKEAQMVTEFFVYLVYNGVAVKDITILTFYNGQRKRLLRLLKNHPYLQGQYVKVVTVDSYQGEENEVVLLSLVRGSDTGRSIGFLSVENRVCVAISRAKRGFYMFGNAKAIAAADPLWWEIINIMGNGNNPNDRRLGFNLPLTCTKHGRKTFVKDPSKFNFLNGGCETPCNERLACGHQCALRCHSFSHDQVSCNQECKEDLPCGHSCTQTCSDGHTCACKCDAFARFLLVSKFDDEVGTELSYVASQAHQVQTGSSAFAALSNVENERQARLQEYRDFANGGVKEHDAMLRARAESANLEYLQKQIDTMALKDLFGEKQGIPRTSEQLIPDGKGGYRKQFVEIYQAEHPSASKVKEGNLLDLD</sequence>
<protein>
    <recommendedName>
        <fullName evidence="8">Helicase ATP-binding domain-containing protein</fullName>
    </recommendedName>
</protein>
<feature type="compositionally biased region" description="Basic and acidic residues" evidence="2">
    <location>
        <begin position="1"/>
        <end position="15"/>
    </location>
</feature>
<organism evidence="6 7">
    <name type="scientific">Penicilliopsis zonata CBS 506.65</name>
    <dbReference type="NCBI Taxonomy" id="1073090"/>
    <lineage>
        <taxon>Eukaryota</taxon>
        <taxon>Fungi</taxon>
        <taxon>Dikarya</taxon>
        <taxon>Ascomycota</taxon>
        <taxon>Pezizomycotina</taxon>
        <taxon>Eurotiomycetes</taxon>
        <taxon>Eurotiomycetidae</taxon>
        <taxon>Eurotiales</taxon>
        <taxon>Aspergillaceae</taxon>
        <taxon>Penicilliopsis</taxon>
    </lineage>
</organism>
<feature type="region of interest" description="Disordered" evidence="2">
    <location>
        <begin position="1"/>
        <end position="24"/>
    </location>
</feature>
<accession>A0A1L9SM89</accession>
<feature type="domain" description="DNA2/NAM7 helicase helicase" evidence="3">
    <location>
        <begin position="305"/>
        <end position="680"/>
    </location>
</feature>
<dbReference type="GO" id="GO:0031380">
    <property type="term" value="C:nuclear RNA-directed RNA polymerase complex"/>
    <property type="evidence" value="ECO:0007669"/>
    <property type="project" value="TreeGrafter"/>
</dbReference>
<keyword evidence="1" id="KW-0347">Helicase</keyword>
<evidence type="ECO:0000259" key="4">
    <source>
        <dbReference type="Pfam" id="PF13087"/>
    </source>
</evidence>
<keyword evidence="1" id="KW-0067">ATP-binding</keyword>
<evidence type="ECO:0000259" key="5">
    <source>
        <dbReference type="Pfam" id="PF25396"/>
    </source>
</evidence>
<name>A0A1L9SM89_9EURO</name>
<feature type="domain" description="ZNFX1" evidence="5">
    <location>
        <begin position="123"/>
        <end position="231"/>
    </location>
</feature>
<gene>
    <name evidence="6" type="ORF">ASPZODRAFT_165273</name>
</gene>
<dbReference type="InterPro" id="IPR057373">
    <property type="entry name" value="ZNFX1"/>
</dbReference>
<dbReference type="Pfam" id="PF13087">
    <property type="entry name" value="AAA_12"/>
    <property type="match status" value="1"/>
</dbReference>
<dbReference type="AlphaFoldDB" id="A0A1L9SM89"/>
<evidence type="ECO:0000256" key="1">
    <source>
        <dbReference type="ARBA" id="ARBA00022806"/>
    </source>
</evidence>
<dbReference type="InterPro" id="IPR047187">
    <property type="entry name" value="SF1_C_Upf1"/>
</dbReference>
<dbReference type="Proteomes" id="UP000184188">
    <property type="component" value="Unassembled WGS sequence"/>
</dbReference>
<evidence type="ECO:0000259" key="3">
    <source>
        <dbReference type="Pfam" id="PF13086"/>
    </source>
</evidence>
<dbReference type="Pfam" id="PF13086">
    <property type="entry name" value="AAA_11"/>
    <property type="match status" value="1"/>
</dbReference>
<dbReference type="SUPFAM" id="SSF52540">
    <property type="entry name" value="P-loop containing nucleoside triphosphate hydrolases"/>
    <property type="match status" value="1"/>
</dbReference>
<feature type="domain" description="DNA2/NAM7 helicase-like C-terminal" evidence="4">
    <location>
        <begin position="695"/>
        <end position="882"/>
    </location>
</feature>
<evidence type="ECO:0000256" key="2">
    <source>
        <dbReference type="SAM" id="MobiDB-lite"/>
    </source>
</evidence>
<dbReference type="RefSeq" id="XP_022582902.1">
    <property type="nucleotide sequence ID" value="XM_022726705.1"/>
</dbReference>
<dbReference type="PANTHER" id="PTHR10887:SF341">
    <property type="entry name" value="NFX1-TYPE ZINC FINGER-CONTAINING PROTEIN 1"/>
    <property type="match status" value="1"/>
</dbReference>
<proteinExistence type="predicted"/>
<dbReference type="STRING" id="1073090.A0A1L9SM89"/>
<dbReference type="GO" id="GO:0031048">
    <property type="term" value="P:regulatory ncRNA-mediated heterochromatin formation"/>
    <property type="evidence" value="ECO:0007669"/>
    <property type="project" value="TreeGrafter"/>
</dbReference>
<dbReference type="EMBL" id="KV878339">
    <property type="protein sequence ID" value="OJJ48392.1"/>
    <property type="molecule type" value="Genomic_DNA"/>
</dbReference>
<dbReference type="FunFam" id="3.40.50.300:FF:001366">
    <property type="entry name" value="ATP binding protein, putative"/>
    <property type="match status" value="1"/>
</dbReference>
<reference evidence="7" key="1">
    <citation type="journal article" date="2017" name="Genome Biol.">
        <title>Comparative genomics reveals high biological diversity and specific adaptations in the industrially and medically important fungal genus Aspergillus.</title>
        <authorList>
            <person name="de Vries R.P."/>
            <person name="Riley R."/>
            <person name="Wiebenga A."/>
            <person name="Aguilar-Osorio G."/>
            <person name="Amillis S."/>
            <person name="Uchima C.A."/>
            <person name="Anderluh G."/>
            <person name="Asadollahi M."/>
            <person name="Askin M."/>
            <person name="Barry K."/>
            <person name="Battaglia E."/>
            <person name="Bayram O."/>
            <person name="Benocci T."/>
            <person name="Braus-Stromeyer S.A."/>
            <person name="Caldana C."/>
            <person name="Canovas D."/>
            <person name="Cerqueira G.C."/>
            <person name="Chen F."/>
            <person name="Chen W."/>
            <person name="Choi C."/>
            <person name="Clum A."/>
            <person name="Dos Santos R.A."/>
            <person name="Damasio A.R."/>
            <person name="Diallinas G."/>
            <person name="Emri T."/>
            <person name="Fekete E."/>
            <person name="Flipphi M."/>
            <person name="Freyberg S."/>
            <person name="Gallo A."/>
            <person name="Gournas C."/>
            <person name="Habgood R."/>
            <person name="Hainaut M."/>
            <person name="Harispe M.L."/>
            <person name="Henrissat B."/>
            <person name="Hilden K.S."/>
            <person name="Hope R."/>
            <person name="Hossain A."/>
            <person name="Karabika E."/>
            <person name="Karaffa L."/>
            <person name="Karanyi Z."/>
            <person name="Krasevec N."/>
            <person name="Kuo A."/>
            <person name="Kusch H."/>
            <person name="LaButti K."/>
            <person name="Lagendijk E.L."/>
            <person name="Lapidus A."/>
            <person name="Levasseur A."/>
            <person name="Lindquist E."/>
            <person name="Lipzen A."/>
            <person name="Logrieco A.F."/>
            <person name="MacCabe A."/>
            <person name="Maekelae M.R."/>
            <person name="Malavazi I."/>
            <person name="Melin P."/>
            <person name="Meyer V."/>
            <person name="Mielnichuk N."/>
            <person name="Miskei M."/>
            <person name="Molnar A.P."/>
            <person name="Mule G."/>
            <person name="Ngan C.Y."/>
            <person name="Orejas M."/>
            <person name="Orosz E."/>
            <person name="Ouedraogo J.P."/>
            <person name="Overkamp K.M."/>
            <person name="Park H.-S."/>
            <person name="Perrone G."/>
            <person name="Piumi F."/>
            <person name="Punt P.J."/>
            <person name="Ram A.F."/>
            <person name="Ramon A."/>
            <person name="Rauscher S."/>
            <person name="Record E."/>
            <person name="Riano-Pachon D.M."/>
            <person name="Robert V."/>
            <person name="Roehrig J."/>
            <person name="Ruller R."/>
            <person name="Salamov A."/>
            <person name="Salih N.S."/>
            <person name="Samson R.A."/>
            <person name="Sandor E."/>
            <person name="Sanguinetti M."/>
            <person name="Schuetze T."/>
            <person name="Sepcic K."/>
            <person name="Shelest E."/>
            <person name="Sherlock G."/>
            <person name="Sophianopoulou V."/>
            <person name="Squina F.M."/>
            <person name="Sun H."/>
            <person name="Susca A."/>
            <person name="Todd R.B."/>
            <person name="Tsang A."/>
            <person name="Unkles S.E."/>
            <person name="van de Wiele N."/>
            <person name="van Rossen-Uffink D."/>
            <person name="Oliveira J.V."/>
            <person name="Vesth T.C."/>
            <person name="Visser J."/>
            <person name="Yu J.-H."/>
            <person name="Zhou M."/>
            <person name="Andersen M.R."/>
            <person name="Archer D.B."/>
            <person name="Baker S.E."/>
            <person name="Benoit I."/>
            <person name="Brakhage A.A."/>
            <person name="Braus G.H."/>
            <person name="Fischer R."/>
            <person name="Frisvad J.C."/>
            <person name="Goldman G.H."/>
            <person name="Houbraken J."/>
            <person name="Oakley B."/>
            <person name="Pocsi I."/>
            <person name="Scazzocchio C."/>
            <person name="Seiboth B."/>
            <person name="vanKuyk P.A."/>
            <person name="Wortman J."/>
            <person name="Dyer P.S."/>
            <person name="Grigoriev I.V."/>
        </authorList>
    </citation>
    <scope>NUCLEOTIDE SEQUENCE [LARGE SCALE GENOMIC DNA]</scope>
    <source>
        <strain evidence="7">CBS 506.65</strain>
    </source>
</reference>
<dbReference type="Gene3D" id="3.40.50.300">
    <property type="entry name" value="P-loop containing nucleotide triphosphate hydrolases"/>
    <property type="match status" value="3"/>
</dbReference>
<keyword evidence="1" id="KW-0547">Nucleotide-binding</keyword>
<evidence type="ECO:0000313" key="7">
    <source>
        <dbReference type="Proteomes" id="UP000184188"/>
    </source>
</evidence>
<dbReference type="InterPro" id="IPR027417">
    <property type="entry name" value="P-loop_NTPase"/>
</dbReference>
<dbReference type="GeneID" id="34613169"/>
<evidence type="ECO:0000313" key="6">
    <source>
        <dbReference type="EMBL" id="OJJ48392.1"/>
    </source>
</evidence>
<dbReference type="CDD" id="cd06008">
    <property type="entry name" value="NF-X1-zinc-finger"/>
    <property type="match status" value="1"/>
</dbReference>
<evidence type="ECO:0008006" key="8">
    <source>
        <dbReference type="Google" id="ProtNLM"/>
    </source>
</evidence>
<keyword evidence="7" id="KW-1185">Reference proteome</keyword>
<dbReference type="CDD" id="cd18808">
    <property type="entry name" value="SF1_C_Upf1"/>
    <property type="match status" value="1"/>
</dbReference>
<dbReference type="OrthoDB" id="409395at2759"/>
<dbReference type="Pfam" id="PF25396">
    <property type="entry name" value="ZNFX1"/>
    <property type="match status" value="1"/>
</dbReference>
<keyword evidence="1" id="KW-0378">Hydrolase</keyword>